<dbReference type="InterPro" id="IPR027417">
    <property type="entry name" value="P-loop_NTPase"/>
</dbReference>
<evidence type="ECO:0000256" key="1">
    <source>
        <dbReference type="ARBA" id="ARBA00004141"/>
    </source>
</evidence>
<keyword evidence="3 9" id="KW-0812">Transmembrane</keyword>
<evidence type="ECO:0000256" key="7">
    <source>
        <dbReference type="ARBA" id="ARBA00023136"/>
    </source>
</evidence>
<dbReference type="SMART" id="SM00382">
    <property type="entry name" value="AAA"/>
    <property type="match status" value="1"/>
</dbReference>
<evidence type="ECO:0000256" key="3">
    <source>
        <dbReference type="ARBA" id="ARBA00022692"/>
    </source>
</evidence>
<dbReference type="EMBL" id="MPGH01000022">
    <property type="protein sequence ID" value="OLN96122.1"/>
    <property type="molecule type" value="Genomic_DNA"/>
</dbReference>
<dbReference type="Pfam" id="PF00005">
    <property type="entry name" value="ABC_tran"/>
    <property type="match status" value="1"/>
</dbReference>
<dbReference type="CDD" id="cd18583">
    <property type="entry name" value="ABC_6TM_HMT1"/>
    <property type="match status" value="1"/>
</dbReference>
<dbReference type="Pfam" id="PF00664">
    <property type="entry name" value="ABC_membrane"/>
    <property type="match status" value="1"/>
</dbReference>
<dbReference type="InterPro" id="IPR017871">
    <property type="entry name" value="ABC_transporter-like_CS"/>
</dbReference>
<evidence type="ECO:0000259" key="11">
    <source>
        <dbReference type="PROSITE" id="PS50929"/>
    </source>
</evidence>
<dbReference type="FunFam" id="3.40.50.300:FF:000287">
    <property type="entry name" value="Multidrug ABC transporter ATP-binding protein"/>
    <property type="match status" value="1"/>
</dbReference>
<protein>
    <submittedName>
        <fullName evidence="12">Heavy metal tolerance protein 1</fullName>
    </submittedName>
</protein>
<evidence type="ECO:0000256" key="5">
    <source>
        <dbReference type="ARBA" id="ARBA00022840"/>
    </source>
</evidence>
<comment type="subcellular location">
    <subcellularLocation>
        <location evidence="1">Membrane</location>
        <topology evidence="1">Multi-pass membrane protein</topology>
    </subcellularLocation>
</comment>
<evidence type="ECO:0000256" key="9">
    <source>
        <dbReference type="SAM" id="Phobius"/>
    </source>
</evidence>
<dbReference type="STRING" id="708187.A0A1Q8S3Z4"/>
<dbReference type="AlphaFoldDB" id="A0A1Q8S3Z4"/>
<dbReference type="PANTHER" id="PTHR24221:SF503">
    <property type="entry name" value="MITOCHONDRIAL POTASSIUM CHANNEL ATP-BINDING SUBUNIT"/>
    <property type="match status" value="1"/>
</dbReference>
<keyword evidence="6 9" id="KW-1133">Transmembrane helix</keyword>
<dbReference type="SUPFAM" id="SSF52540">
    <property type="entry name" value="P-loop containing nucleoside triphosphate hydrolases"/>
    <property type="match status" value="1"/>
</dbReference>
<dbReference type="Gene3D" id="1.20.1560.10">
    <property type="entry name" value="ABC transporter type 1, transmembrane domain"/>
    <property type="match status" value="1"/>
</dbReference>
<evidence type="ECO:0000313" key="12">
    <source>
        <dbReference type="EMBL" id="OLN96122.1"/>
    </source>
</evidence>
<keyword evidence="5" id="KW-0067">ATP-binding</keyword>
<dbReference type="Gene3D" id="3.40.50.300">
    <property type="entry name" value="P-loop containing nucleotide triphosphate hydrolases"/>
    <property type="match status" value="1"/>
</dbReference>
<name>A0A1Q8S3Z4_9PEZI</name>
<comment type="similarity">
    <text evidence="8">Belongs to the ABC transporter superfamily. ABCB family. Heavy Metal importer (TC 3.A.1.210) subfamily.</text>
</comment>
<keyword evidence="13" id="KW-1185">Reference proteome</keyword>
<evidence type="ECO:0000256" key="4">
    <source>
        <dbReference type="ARBA" id="ARBA00022741"/>
    </source>
</evidence>
<evidence type="ECO:0000256" key="6">
    <source>
        <dbReference type="ARBA" id="ARBA00022989"/>
    </source>
</evidence>
<organism evidence="12 13">
    <name type="scientific">Colletotrichum chlorophyti</name>
    <dbReference type="NCBI Taxonomy" id="708187"/>
    <lineage>
        <taxon>Eukaryota</taxon>
        <taxon>Fungi</taxon>
        <taxon>Dikarya</taxon>
        <taxon>Ascomycota</taxon>
        <taxon>Pezizomycotina</taxon>
        <taxon>Sordariomycetes</taxon>
        <taxon>Hypocreomycetidae</taxon>
        <taxon>Glomerellales</taxon>
        <taxon>Glomerellaceae</taxon>
        <taxon>Colletotrichum</taxon>
    </lineage>
</organism>
<dbReference type="InterPro" id="IPR039421">
    <property type="entry name" value="Type_1_exporter"/>
</dbReference>
<evidence type="ECO:0000313" key="13">
    <source>
        <dbReference type="Proteomes" id="UP000186583"/>
    </source>
</evidence>
<dbReference type="InterPro" id="IPR011527">
    <property type="entry name" value="ABC1_TM_dom"/>
</dbReference>
<keyword evidence="7 9" id="KW-0472">Membrane</keyword>
<dbReference type="GO" id="GO:0016020">
    <property type="term" value="C:membrane"/>
    <property type="evidence" value="ECO:0007669"/>
    <property type="project" value="UniProtKB-SubCell"/>
</dbReference>
<feature type="transmembrane region" description="Helical" evidence="9">
    <location>
        <begin position="60"/>
        <end position="83"/>
    </location>
</feature>
<dbReference type="PROSITE" id="PS00211">
    <property type="entry name" value="ABC_TRANSPORTER_1"/>
    <property type="match status" value="1"/>
</dbReference>
<feature type="transmembrane region" description="Helical" evidence="9">
    <location>
        <begin position="244"/>
        <end position="267"/>
    </location>
</feature>
<reference evidence="12 13" key="1">
    <citation type="submission" date="2016-11" db="EMBL/GenBank/DDBJ databases">
        <title>Draft Genome Assembly of Colletotrichum chlorophyti a pathogen of herbaceous plants.</title>
        <authorList>
            <person name="Gan P."/>
            <person name="Narusaka M."/>
            <person name="Tsushima A."/>
            <person name="Narusaka Y."/>
            <person name="Takano Y."/>
            <person name="Shirasu K."/>
        </authorList>
    </citation>
    <scope>NUCLEOTIDE SEQUENCE [LARGE SCALE GENOMIC DNA]</scope>
    <source>
        <strain evidence="12 13">NTL11</strain>
    </source>
</reference>
<gene>
    <name evidence="12" type="ORF">CCHL11_03231</name>
</gene>
<evidence type="ECO:0000259" key="10">
    <source>
        <dbReference type="PROSITE" id="PS50893"/>
    </source>
</evidence>
<keyword evidence="4" id="KW-0547">Nucleotide-binding</keyword>
<dbReference type="InterPro" id="IPR036640">
    <property type="entry name" value="ABC1_TM_sf"/>
</dbReference>
<feature type="domain" description="ABC transmembrane type-1" evidence="11">
    <location>
        <begin position="24"/>
        <end position="305"/>
    </location>
</feature>
<dbReference type="GO" id="GO:0005524">
    <property type="term" value="F:ATP binding"/>
    <property type="evidence" value="ECO:0007669"/>
    <property type="project" value="UniProtKB-KW"/>
</dbReference>
<feature type="transmembrane region" description="Helical" evidence="9">
    <location>
        <begin position="21"/>
        <end position="40"/>
    </location>
</feature>
<feature type="transmembrane region" description="Helical" evidence="9">
    <location>
        <begin position="132"/>
        <end position="154"/>
    </location>
</feature>
<dbReference type="SUPFAM" id="SSF90123">
    <property type="entry name" value="ABC transporter transmembrane region"/>
    <property type="match status" value="1"/>
</dbReference>
<accession>A0A1Q8S3Z4</accession>
<dbReference type="PROSITE" id="PS50893">
    <property type="entry name" value="ABC_TRANSPORTER_2"/>
    <property type="match status" value="1"/>
</dbReference>
<dbReference type="PANTHER" id="PTHR24221">
    <property type="entry name" value="ATP-BINDING CASSETTE SUB-FAMILY B"/>
    <property type="match status" value="1"/>
</dbReference>
<evidence type="ECO:0000256" key="8">
    <source>
        <dbReference type="ARBA" id="ARBA00024363"/>
    </source>
</evidence>
<dbReference type="GO" id="GO:0016887">
    <property type="term" value="F:ATP hydrolysis activity"/>
    <property type="evidence" value="ECO:0007669"/>
    <property type="project" value="InterPro"/>
</dbReference>
<dbReference type="InterPro" id="IPR003593">
    <property type="entry name" value="AAA+_ATPase"/>
</dbReference>
<keyword evidence="2" id="KW-0813">Transport</keyword>
<dbReference type="InterPro" id="IPR003439">
    <property type="entry name" value="ABC_transporter-like_ATP-bd"/>
</dbReference>
<comment type="caution">
    <text evidence="12">The sequence shown here is derived from an EMBL/GenBank/DDBJ whole genome shotgun (WGS) entry which is preliminary data.</text>
</comment>
<proteinExistence type="inferred from homology"/>
<feature type="transmembrane region" description="Helical" evidence="9">
    <location>
        <begin position="160"/>
        <end position="179"/>
    </location>
</feature>
<sequence>MKDFSIFVPHLVPKKDRKVQFAIFVCLISLGGERVLHVLIPNQLGVLTDKIVNKESPYTALTVWLILSLLGNESGLGLVQALAKIPIKQYSYRQVVNAAFNHLMNLPMEFHAERDSAEVMKAIEQGESVTNLLELAIIDILPTFVDLLIAFWILYWKFNAYVSLAMLVASTAFITLEIYTSNMNIKNRRDMSKGEREEARVMHQAVQGWQTVTYFNMLGFEKRKFGHAVDLQLAASRRYEAGDAYIQALLEVTVPITFFILASLVLYEISNGRASAGDFAFLIAYWDNLLWPMKFLSHNYRYFMSDLVDAERLLDLLQTKSTIVERENAWHLHCVNGHVAFENVRFSYDSRRSTIQGLSVSAAPGQTIALVGETGAGKSSIMKLLLRFYDVTSGRITIDGHDIRDITLSSLRECLGVVPQDPLLFNASVLENLRYARPSATDAEIFEACRKAAIHDRILTFPDGYDSKVGEQGVKLSGGEIQRLAIARVFLKDPPVLILDEATSAVDTKTEASIQEALDVLRGGRTTFVIAHRLSTVVQADKIVVIHEGRVVESGTHQELISRGGRYKDLWKRQIGGFSGNSGI</sequence>
<dbReference type="GO" id="GO:0140359">
    <property type="term" value="F:ABC-type transporter activity"/>
    <property type="evidence" value="ECO:0007669"/>
    <property type="project" value="InterPro"/>
</dbReference>
<evidence type="ECO:0000256" key="2">
    <source>
        <dbReference type="ARBA" id="ARBA00022448"/>
    </source>
</evidence>
<dbReference type="Proteomes" id="UP000186583">
    <property type="component" value="Unassembled WGS sequence"/>
</dbReference>
<feature type="domain" description="ABC transporter" evidence="10">
    <location>
        <begin position="339"/>
        <end position="573"/>
    </location>
</feature>
<dbReference type="OrthoDB" id="6500128at2759"/>
<dbReference type="PROSITE" id="PS50929">
    <property type="entry name" value="ABC_TM1F"/>
    <property type="match status" value="1"/>
</dbReference>